<comment type="caution">
    <text evidence="2">The sequence shown here is derived from an EMBL/GenBank/DDBJ whole genome shotgun (WGS) entry which is preliminary data.</text>
</comment>
<feature type="region of interest" description="Disordered" evidence="1">
    <location>
        <begin position="1"/>
        <end position="37"/>
    </location>
</feature>
<protein>
    <submittedName>
        <fullName evidence="2">Uncharacterized protein</fullName>
    </submittedName>
</protein>
<evidence type="ECO:0000313" key="3">
    <source>
        <dbReference type="Proteomes" id="UP000321331"/>
    </source>
</evidence>
<feature type="compositionally biased region" description="Low complexity" evidence="1">
    <location>
        <begin position="22"/>
        <end position="33"/>
    </location>
</feature>
<dbReference type="AlphaFoldDB" id="A0A5C6TAS4"/>
<proteinExistence type="predicted"/>
<dbReference type="EMBL" id="VMNF01000005">
    <property type="protein sequence ID" value="TXC07762.1"/>
    <property type="molecule type" value="Genomic_DNA"/>
</dbReference>
<dbReference type="Proteomes" id="UP000321331">
    <property type="component" value="Unassembled WGS sequence"/>
</dbReference>
<evidence type="ECO:0000313" key="2">
    <source>
        <dbReference type="EMBL" id="TXC07762.1"/>
    </source>
</evidence>
<gene>
    <name evidence="2" type="ORF">FocTR4_00004311</name>
</gene>
<name>A0A5C6TAS4_FUSOC</name>
<organism evidence="2 3">
    <name type="scientific">Fusarium oxysporum f. sp. cubense</name>
    <dbReference type="NCBI Taxonomy" id="61366"/>
    <lineage>
        <taxon>Eukaryota</taxon>
        <taxon>Fungi</taxon>
        <taxon>Dikarya</taxon>
        <taxon>Ascomycota</taxon>
        <taxon>Pezizomycotina</taxon>
        <taxon>Sordariomycetes</taxon>
        <taxon>Hypocreomycetidae</taxon>
        <taxon>Hypocreales</taxon>
        <taxon>Nectriaceae</taxon>
        <taxon>Fusarium</taxon>
        <taxon>Fusarium oxysporum species complex</taxon>
    </lineage>
</organism>
<sequence length="125" mass="13570">MASSASSSIVRFRSRNVSRPPTTTTEEASTTTTGPAQCSTPSACDNLGFDWAYYNNPAQNTDTTYSSLVPQSFKQVNPVYVGTTRQISGLYQSSNNAASGPIYGSTQDLSLNYFALNHIYCYCAY</sequence>
<evidence type="ECO:0000256" key="1">
    <source>
        <dbReference type="SAM" id="MobiDB-lite"/>
    </source>
</evidence>
<reference evidence="2 3" key="1">
    <citation type="submission" date="2019-07" db="EMBL/GenBank/DDBJ databases">
        <title>The First High-Quality Draft Genome Sequence of the Causal Agent of the Current Panama Disease Epidemic.</title>
        <authorList>
            <person name="Warmington R.J."/>
            <person name="Kay W."/>
            <person name="Jeffries A."/>
            <person name="Bebber D."/>
            <person name="Moore K."/>
            <person name="Studholme D.J."/>
        </authorList>
    </citation>
    <scope>NUCLEOTIDE SEQUENCE [LARGE SCALE GENOMIC DNA]</scope>
    <source>
        <strain evidence="2 3">TR4</strain>
    </source>
</reference>
<accession>A0A5C6TAS4</accession>